<dbReference type="AlphaFoldDB" id="A0A385Q4E6"/>
<dbReference type="EMBL" id="CP032364">
    <property type="protein sequence ID" value="AYB00608.1"/>
    <property type="molecule type" value="Genomic_DNA"/>
</dbReference>
<dbReference type="Gene3D" id="3.40.50.2300">
    <property type="match status" value="2"/>
</dbReference>
<dbReference type="InterPro" id="IPR010982">
    <property type="entry name" value="Lambda_DNA-bd_dom_sf"/>
</dbReference>
<organism evidence="5 6">
    <name type="scientific">Lachnoanaerobaculum umeaense</name>
    <dbReference type="NCBI Taxonomy" id="617123"/>
    <lineage>
        <taxon>Bacteria</taxon>
        <taxon>Bacillati</taxon>
        <taxon>Bacillota</taxon>
        <taxon>Clostridia</taxon>
        <taxon>Lachnospirales</taxon>
        <taxon>Lachnospiraceae</taxon>
        <taxon>Lachnoanaerobaculum</taxon>
    </lineage>
</organism>
<evidence type="ECO:0000256" key="2">
    <source>
        <dbReference type="ARBA" id="ARBA00023015"/>
    </source>
</evidence>
<evidence type="ECO:0000256" key="3">
    <source>
        <dbReference type="ARBA" id="ARBA00023125"/>
    </source>
</evidence>
<keyword evidence="6" id="KW-1185">Reference proteome</keyword>
<keyword evidence="1" id="KW-0678">Repressor</keyword>
<evidence type="ECO:0000313" key="6">
    <source>
        <dbReference type="Proteomes" id="UP000265562"/>
    </source>
</evidence>
<dbReference type="InterPro" id="IPR028082">
    <property type="entry name" value="Peripla_BP_I"/>
</dbReference>
<dbReference type="PANTHER" id="PTHR30146:SF148">
    <property type="entry name" value="HTH-TYPE TRANSCRIPTIONAL REPRESSOR PURR-RELATED"/>
    <property type="match status" value="1"/>
</dbReference>
<dbReference type="GO" id="GO:0003700">
    <property type="term" value="F:DNA-binding transcription factor activity"/>
    <property type="evidence" value="ECO:0007669"/>
    <property type="project" value="TreeGrafter"/>
</dbReference>
<dbReference type="SMART" id="SM00354">
    <property type="entry name" value="HTH_LACI"/>
    <property type="match status" value="1"/>
</dbReference>
<keyword evidence="2" id="KW-0805">Transcription regulation</keyword>
<dbReference type="SUPFAM" id="SSF53822">
    <property type="entry name" value="Periplasmic binding protein-like I"/>
    <property type="match status" value="1"/>
</dbReference>
<dbReference type="RefSeq" id="WP_111525929.1">
    <property type="nucleotide sequence ID" value="NZ_CP032364.1"/>
</dbReference>
<reference evidence="5 6" key="1">
    <citation type="submission" date="2018-09" db="EMBL/GenBank/DDBJ databases">
        <title>Genome sequencing of Lachnoanaerobaculum umeaense DSM 23576.</title>
        <authorList>
            <person name="Kook J.-K."/>
            <person name="Park S.-N."/>
            <person name="Lim Y.K."/>
        </authorList>
    </citation>
    <scope>NUCLEOTIDE SEQUENCE [LARGE SCALE GENOMIC DNA]</scope>
    <source>
        <strain evidence="6">DSM 23576 \ CCUG 58757</strain>
    </source>
</reference>
<dbReference type="OrthoDB" id="2026446at2"/>
<evidence type="ECO:0000313" key="5">
    <source>
        <dbReference type="EMBL" id="AYB00608.1"/>
    </source>
</evidence>
<dbReference type="Pfam" id="PF00356">
    <property type="entry name" value="LacI"/>
    <property type="match status" value="1"/>
</dbReference>
<keyword evidence="4" id="KW-0804">Transcription</keyword>
<gene>
    <name evidence="5" type="ORF">D4A81_12130</name>
</gene>
<dbReference type="Pfam" id="PF13377">
    <property type="entry name" value="Peripla_BP_3"/>
    <property type="match status" value="1"/>
</dbReference>
<dbReference type="InterPro" id="IPR000843">
    <property type="entry name" value="HTH_LacI"/>
</dbReference>
<dbReference type="Proteomes" id="UP000265562">
    <property type="component" value="Chromosome"/>
</dbReference>
<dbReference type="PROSITE" id="PS50932">
    <property type="entry name" value="HTH_LACI_2"/>
    <property type="match status" value="1"/>
</dbReference>
<dbReference type="PANTHER" id="PTHR30146">
    <property type="entry name" value="LACI-RELATED TRANSCRIPTIONAL REPRESSOR"/>
    <property type="match status" value="1"/>
</dbReference>
<evidence type="ECO:0000256" key="4">
    <source>
        <dbReference type="ARBA" id="ARBA00023163"/>
    </source>
</evidence>
<dbReference type="KEGG" id="lua:D4A81_12130"/>
<dbReference type="GO" id="GO:0000976">
    <property type="term" value="F:transcription cis-regulatory region binding"/>
    <property type="evidence" value="ECO:0007669"/>
    <property type="project" value="TreeGrafter"/>
</dbReference>
<sequence length="353" mass="40027">MSQRITLQDIADELGVSRNTVSKAINNTGILSESTKKKVLAKAIEMGYKQFSYVDFDNVSNQLQINNEKTEIALLTTWFLNGSHFSAPMLDKFQLEISKFGYSMSMHIVRDEDIKNLTLPASLHNDRLAGIMCIEVFDYEYASMLSTLDIPVLFLDSPIDAHKEPLGVDKLLMENSSPIISFISREVQKGISRIGYVGEYLHCQSFFERYMAYRTGMNLHKLQINENWCLTGNKPGKLHPDTNDYQSYLQEELEKLSVLPEVFICANDFVASDLINVLNKMNIKVPKEIKVLGFDDAPEARIISPNLSSVHIHSQILGFSATQLLLSRIKDPDMNFRTMHCETNLVLRESTGD</sequence>
<accession>A0A385Q4E6</accession>
<keyword evidence="3" id="KW-0238">DNA-binding</keyword>
<dbReference type="InterPro" id="IPR046335">
    <property type="entry name" value="LacI/GalR-like_sensor"/>
</dbReference>
<evidence type="ECO:0000256" key="1">
    <source>
        <dbReference type="ARBA" id="ARBA00022491"/>
    </source>
</evidence>
<name>A0A385Q4E6_9FIRM</name>
<dbReference type="Gene3D" id="1.10.260.40">
    <property type="entry name" value="lambda repressor-like DNA-binding domains"/>
    <property type="match status" value="1"/>
</dbReference>
<protein>
    <submittedName>
        <fullName evidence="5">LacI family transcriptional regulator</fullName>
    </submittedName>
</protein>
<dbReference type="CDD" id="cd01392">
    <property type="entry name" value="HTH_LacI"/>
    <property type="match status" value="1"/>
</dbReference>
<dbReference type="SUPFAM" id="SSF47413">
    <property type="entry name" value="lambda repressor-like DNA-binding domains"/>
    <property type="match status" value="1"/>
</dbReference>
<proteinExistence type="predicted"/>